<dbReference type="SUPFAM" id="SSF56176">
    <property type="entry name" value="FAD-binding/transporter-associated domain-like"/>
    <property type="match status" value="1"/>
</dbReference>
<dbReference type="Gene3D" id="3.30.465.10">
    <property type="match status" value="1"/>
</dbReference>
<accession>A0ABR0E634</accession>
<evidence type="ECO:0000259" key="4">
    <source>
        <dbReference type="PROSITE" id="PS51387"/>
    </source>
</evidence>
<dbReference type="InterPro" id="IPR036318">
    <property type="entry name" value="FAD-bd_PCMH-like_sf"/>
</dbReference>
<evidence type="ECO:0000313" key="6">
    <source>
        <dbReference type="Proteomes" id="UP001305779"/>
    </source>
</evidence>
<keyword evidence="3" id="KW-0732">Signal</keyword>
<feature type="chain" id="PRO_5046854386" description="FAD-binding PCMH-type domain-containing protein" evidence="3">
    <location>
        <begin position="18"/>
        <end position="602"/>
    </location>
</feature>
<protein>
    <recommendedName>
        <fullName evidence="4">FAD-binding PCMH-type domain-containing protein</fullName>
    </recommendedName>
</protein>
<dbReference type="PANTHER" id="PTHR13878:SF91">
    <property type="entry name" value="FAD BINDING DOMAIN PROTEIN (AFU_ORTHOLOGUE AFUA_6G12070)-RELATED"/>
    <property type="match status" value="1"/>
</dbReference>
<feature type="signal peptide" evidence="3">
    <location>
        <begin position="1"/>
        <end position="17"/>
    </location>
</feature>
<dbReference type="Proteomes" id="UP001305779">
    <property type="component" value="Unassembled WGS sequence"/>
</dbReference>
<organism evidence="5 6">
    <name type="scientific">Zasmidium cellare</name>
    <name type="common">Wine cellar mold</name>
    <name type="synonym">Racodium cellare</name>
    <dbReference type="NCBI Taxonomy" id="395010"/>
    <lineage>
        <taxon>Eukaryota</taxon>
        <taxon>Fungi</taxon>
        <taxon>Dikarya</taxon>
        <taxon>Ascomycota</taxon>
        <taxon>Pezizomycotina</taxon>
        <taxon>Dothideomycetes</taxon>
        <taxon>Dothideomycetidae</taxon>
        <taxon>Mycosphaerellales</taxon>
        <taxon>Mycosphaerellaceae</taxon>
        <taxon>Zasmidium</taxon>
    </lineage>
</organism>
<dbReference type="InterPro" id="IPR016166">
    <property type="entry name" value="FAD-bd_PCMH"/>
</dbReference>
<gene>
    <name evidence="5" type="ORF">PRZ48_012673</name>
</gene>
<evidence type="ECO:0000256" key="1">
    <source>
        <dbReference type="ARBA" id="ARBA00005466"/>
    </source>
</evidence>
<dbReference type="PANTHER" id="PTHR13878">
    <property type="entry name" value="GULONOLACTONE OXIDASE"/>
    <property type="match status" value="1"/>
</dbReference>
<dbReference type="EMBL" id="JAXOVC010000010">
    <property type="protein sequence ID" value="KAK4496691.1"/>
    <property type="molecule type" value="Genomic_DNA"/>
</dbReference>
<keyword evidence="6" id="KW-1185">Reference proteome</keyword>
<keyword evidence="2" id="KW-0560">Oxidoreductase</keyword>
<proteinExistence type="inferred from homology"/>
<dbReference type="Pfam" id="PF01565">
    <property type="entry name" value="FAD_binding_4"/>
    <property type="match status" value="1"/>
</dbReference>
<comment type="similarity">
    <text evidence="1">Belongs to the oxygen-dependent FAD-linked oxidoreductase family.</text>
</comment>
<comment type="caution">
    <text evidence="5">The sequence shown here is derived from an EMBL/GenBank/DDBJ whole genome shotgun (WGS) entry which is preliminary data.</text>
</comment>
<dbReference type="PROSITE" id="PS51387">
    <property type="entry name" value="FAD_PCMH"/>
    <property type="match status" value="1"/>
</dbReference>
<feature type="domain" description="FAD-binding PCMH-type" evidence="4">
    <location>
        <begin position="125"/>
        <end position="310"/>
    </location>
</feature>
<name>A0ABR0E634_ZASCE</name>
<evidence type="ECO:0000256" key="2">
    <source>
        <dbReference type="ARBA" id="ARBA00023002"/>
    </source>
</evidence>
<dbReference type="InterPro" id="IPR016169">
    <property type="entry name" value="FAD-bd_PCMH_sub2"/>
</dbReference>
<sequence length="602" mass="64367">MRRALLLLAALFSSASASRPHPGHSGHNSGRSCKCGPSDSCWPSQPAWASLNNTVHGKLIATQPLAVSCYAGPSFNAAQCAHVDEQWTNATFQANSPVGFDYPHDLTCPPINGSTTRLPASGPCTIGDSPRYAVNATVVDDISAAVKFAKQHNVRLVIKDTGHDLLGRSTGYGSLEVWIRHLRTGLTFSESFESSCPATNYHGPSFSVGGGYTWGDVYPIARQNNVVVVGGGTPTVSVLGGWQQGGGHGPASRQYGLGADQVLSAQVVLADGRVITANACENQDVFFAIRGGGGGTYGVVTEVCIKAHPNFDVQMQSLSIAPLDIANTSSLLDAVAIIYEAIPDLNDGGFTGYGTWSIAQPTPLVGNSTAGYIHGIYLFNQSIDTAKKLFAPTLEKLKPYNGTSLSITANYISFPDYWDFYYKAAAVNGPVGTASALGSRLFSRRSVQEDRAGLRKMIGVLAGTPEQFTSNSLEIVGGGAVFSGGSDRLSGVNPAWRISYFNNIVARGWAPGSNQSVIDTTQDDITYVKAAAMNKQAWDTGVYMNEANRLDPDYQWNFYGRHYEPLLAIKSFRDPSSVFYCPTCVGSAEWKENSEGVLCRTW</sequence>
<dbReference type="InterPro" id="IPR006094">
    <property type="entry name" value="Oxid_FAD_bind_N"/>
</dbReference>
<dbReference type="InterPro" id="IPR050432">
    <property type="entry name" value="FAD-linked_Oxidoreductases_BP"/>
</dbReference>
<reference evidence="5 6" key="1">
    <citation type="journal article" date="2023" name="G3 (Bethesda)">
        <title>A chromosome-level genome assembly of Zasmidium syzygii isolated from banana leaves.</title>
        <authorList>
            <person name="van Westerhoven A.C."/>
            <person name="Mehrabi R."/>
            <person name="Talebi R."/>
            <person name="Steentjes M.B.F."/>
            <person name="Corcolon B."/>
            <person name="Chong P.A."/>
            <person name="Kema G.H.J."/>
            <person name="Seidl M.F."/>
        </authorList>
    </citation>
    <scope>NUCLEOTIDE SEQUENCE [LARGE SCALE GENOMIC DNA]</scope>
    <source>
        <strain evidence="5 6">P124</strain>
    </source>
</reference>
<evidence type="ECO:0000313" key="5">
    <source>
        <dbReference type="EMBL" id="KAK4496691.1"/>
    </source>
</evidence>
<evidence type="ECO:0000256" key="3">
    <source>
        <dbReference type="SAM" id="SignalP"/>
    </source>
</evidence>